<reference evidence="3 4" key="1">
    <citation type="submission" date="2017-03" db="EMBL/GenBank/DDBJ databases">
        <title>Genomes of endolithic fungi from Antarctica.</title>
        <authorList>
            <person name="Coleine C."/>
            <person name="Masonjones S."/>
            <person name="Stajich J.E."/>
        </authorList>
    </citation>
    <scope>NUCLEOTIDE SEQUENCE [LARGE SCALE GENOMIC DNA]</scope>
    <source>
        <strain evidence="3 4">CCFEE 5184</strain>
    </source>
</reference>
<evidence type="ECO:0008006" key="5">
    <source>
        <dbReference type="Google" id="ProtNLM"/>
    </source>
</evidence>
<evidence type="ECO:0000259" key="2">
    <source>
        <dbReference type="Pfam" id="PF01965"/>
    </source>
</evidence>
<dbReference type="Gene3D" id="3.40.50.880">
    <property type="match status" value="1"/>
</dbReference>
<dbReference type="GO" id="GO:0016020">
    <property type="term" value="C:membrane"/>
    <property type="evidence" value="ECO:0007669"/>
    <property type="project" value="TreeGrafter"/>
</dbReference>
<dbReference type="InterPro" id="IPR000073">
    <property type="entry name" value="AB_hydrolase_1"/>
</dbReference>
<dbReference type="STRING" id="329884.A0A4U0WZZ3"/>
<name>A0A4U0WZZ3_9PEZI</name>
<dbReference type="OrthoDB" id="543156at2759"/>
<dbReference type="PANTHER" id="PTHR43798">
    <property type="entry name" value="MONOACYLGLYCEROL LIPASE"/>
    <property type="match status" value="1"/>
</dbReference>
<evidence type="ECO:0000313" key="3">
    <source>
        <dbReference type="EMBL" id="TKA68877.1"/>
    </source>
</evidence>
<dbReference type="PRINTS" id="PR00412">
    <property type="entry name" value="EPOXHYDRLASE"/>
</dbReference>
<dbReference type="EMBL" id="NAJQ01000482">
    <property type="protein sequence ID" value="TKA68877.1"/>
    <property type="molecule type" value="Genomic_DNA"/>
</dbReference>
<dbReference type="Proteomes" id="UP000309340">
    <property type="component" value="Unassembled WGS sequence"/>
</dbReference>
<evidence type="ECO:0000259" key="1">
    <source>
        <dbReference type="Pfam" id="PF00561"/>
    </source>
</evidence>
<feature type="domain" description="AB hydrolase-1" evidence="1">
    <location>
        <begin position="30"/>
        <end position="310"/>
    </location>
</feature>
<dbReference type="PANTHER" id="PTHR43798:SF33">
    <property type="entry name" value="HYDROLASE, PUTATIVE (AFU_ORTHOLOGUE AFUA_2G14860)-RELATED"/>
    <property type="match status" value="1"/>
</dbReference>
<keyword evidence="4" id="KW-1185">Reference proteome</keyword>
<dbReference type="AlphaFoldDB" id="A0A4U0WZZ3"/>
<dbReference type="SUPFAM" id="SSF52317">
    <property type="entry name" value="Class I glutamine amidotransferase-like"/>
    <property type="match status" value="1"/>
</dbReference>
<comment type="caution">
    <text evidence="3">The sequence shown here is derived from an EMBL/GenBank/DDBJ whole genome shotgun (WGS) entry which is preliminary data.</text>
</comment>
<dbReference type="InterPro" id="IPR050266">
    <property type="entry name" value="AB_hydrolase_sf"/>
</dbReference>
<sequence length="637" mass="71561">MDGLREKHLDTRRGLHYRYYASPTSNPSKPALLLLHGWPDSALLWQYVVPHLTSLNLTLIIPDLLGYGGTSKPLSPALYDYRLLSADLVEILDAESVETVIPIGHDFGCWLVFKFQTLQPFRCAAAVHIGIAYMPPKPVMPDLETLNAMMEQQLGYPRYSYFHLFTSPDAPAHFSQQMESVWHVMHGEGKDWIKHIFCTPNAMREFLEAGRTDVPLRSYAQNAKLKDEWKEQRPSPEDWEASFCWYNAFALGIQAEADASIPVEDYRLGIPVLAILCTEDGVNPPETLEGPKQAGLLPDLKEERLGCGHWCTYEMPGELSRMIEGFSSDGVGEEYLQREADFDEVAATRRLYARGSKNLLNGVRRQWYRFCQRTRKDPVSELRLFTTQILSLFFHFLLEQRRGTLRHASTLQTYWNTLCLVRKEETGLYVVEPHVKDAMVGVRQQLAYESKLESEKQAKPIVRAEDESAAATPVSTGLLREKDALWKNTEKLSSFLGKADKFDALFYVGGHGLMFDLAIDKDSQQLIKEFYEAGKIVSAVCHGPIVFADVKVSDGSYLVKDQQMTGFANEEEDQAGLSKVLPFLLETKVKDNGAKFTKTEPWGAHVVKGGKNEKMITGQNPASAAPIGEALVAALGA</sequence>
<dbReference type="GO" id="GO:0046464">
    <property type="term" value="P:acylglycerol catabolic process"/>
    <property type="evidence" value="ECO:0007669"/>
    <property type="project" value="TreeGrafter"/>
</dbReference>
<dbReference type="Pfam" id="PF00561">
    <property type="entry name" value="Abhydrolase_1"/>
    <property type="match status" value="1"/>
</dbReference>
<dbReference type="InterPro" id="IPR000639">
    <property type="entry name" value="Epox_hydrolase-like"/>
</dbReference>
<gene>
    <name evidence="3" type="ORF">B0A55_09249</name>
</gene>
<dbReference type="InterPro" id="IPR002818">
    <property type="entry name" value="DJ-1/PfpI"/>
</dbReference>
<dbReference type="GO" id="GO:0047372">
    <property type="term" value="F:monoacylglycerol lipase activity"/>
    <property type="evidence" value="ECO:0007669"/>
    <property type="project" value="TreeGrafter"/>
</dbReference>
<dbReference type="InterPro" id="IPR029062">
    <property type="entry name" value="Class_I_gatase-like"/>
</dbReference>
<dbReference type="InterPro" id="IPR029058">
    <property type="entry name" value="AB_hydrolase_fold"/>
</dbReference>
<protein>
    <recommendedName>
        <fullName evidence="5">AB hydrolase-1 domain-containing protein</fullName>
    </recommendedName>
</protein>
<evidence type="ECO:0000313" key="4">
    <source>
        <dbReference type="Proteomes" id="UP000309340"/>
    </source>
</evidence>
<dbReference type="SUPFAM" id="SSF53474">
    <property type="entry name" value="alpha/beta-Hydrolases"/>
    <property type="match status" value="1"/>
</dbReference>
<dbReference type="Gene3D" id="3.40.50.1820">
    <property type="entry name" value="alpha/beta hydrolase"/>
    <property type="match status" value="1"/>
</dbReference>
<organism evidence="3 4">
    <name type="scientific">Friedmanniomyces simplex</name>
    <dbReference type="NCBI Taxonomy" id="329884"/>
    <lineage>
        <taxon>Eukaryota</taxon>
        <taxon>Fungi</taxon>
        <taxon>Dikarya</taxon>
        <taxon>Ascomycota</taxon>
        <taxon>Pezizomycotina</taxon>
        <taxon>Dothideomycetes</taxon>
        <taxon>Dothideomycetidae</taxon>
        <taxon>Mycosphaerellales</taxon>
        <taxon>Teratosphaeriaceae</taxon>
        <taxon>Friedmanniomyces</taxon>
    </lineage>
</organism>
<proteinExistence type="predicted"/>
<dbReference type="CDD" id="cd03141">
    <property type="entry name" value="GATase1_Hsp31_like"/>
    <property type="match status" value="1"/>
</dbReference>
<accession>A0A4U0WZZ3</accession>
<dbReference type="Pfam" id="PF01965">
    <property type="entry name" value="DJ-1_PfpI"/>
    <property type="match status" value="1"/>
</dbReference>
<feature type="domain" description="DJ-1/PfpI" evidence="2">
    <location>
        <begin position="498"/>
        <end position="556"/>
    </location>
</feature>